<dbReference type="InterPro" id="IPR018958">
    <property type="entry name" value="Knr4/Smi1-like_dom"/>
</dbReference>
<sequence>MSFEYSRYRHLAIERAEPPPTRVELLRLQWFLGARLPASYRAFLEVGNGGEVDYVVDVPLACGGHESLSFSSFFSTHGTTFGSLLFEAKAAREYAKAPKGVLPIARSGGSSMLCLDLSTEGNGRVMAFVQGLPAWTGLREQSHYTELAESFDAYVGLLRIDREHVLDVLARDAKQVSHVDAMEAWLTIGLPEWREDDLITNAIALARARIQTSAK</sequence>
<dbReference type="SUPFAM" id="SSF160631">
    <property type="entry name" value="SMI1/KNR4-like"/>
    <property type="match status" value="1"/>
</dbReference>
<evidence type="ECO:0000313" key="2">
    <source>
        <dbReference type="EMBL" id="AGC71470.1"/>
    </source>
</evidence>
<dbReference type="AlphaFoldDB" id="L7VZA4"/>
<evidence type="ECO:0000259" key="1">
    <source>
        <dbReference type="SMART" id="SM00860"/>
    </source>
</evidence>
<organism evidence="2">
    <name type="scientific">uncultured bacterium A1Q1_fos_91</name>
    <dbReference type="NCBI Taxonomy" id="1256591"/>
    <lineage>
        <taxon>Bacteria</taxon>
        <taxon>environmental samples</taxon>
    </lineage>
</organism>
<dbReference type="InterPro" id="IPR037883">
    <property type="entry name" value="Knr4/Smi1-like_sf"/>
</dbReference>
<feature type="domain" description="Knr4/Smi1-like" evidence="1">
    <location>
        <begin position="19"/>
        <end position="157"/>
    </location>
</feature>
<dbReference type="Gene3D" id="3.40.1580.10">
    <property type="entry name" value="SMI1/KNR4-like"/>
    <property type="match status" value="1"/>
</dbReference>
<name>L7VZA4_9BACT</name>
<dbReference type="Pfam" id="PF09346">
    <property type="entry name" value="SMI1_KNR4"/>
    <property type="match status" value="1"/>
</dbReference>
<protein>
    <recommendedName>
        <fullName evidence="1">Knr4/Smi1-like domain-containing protein</fullName>
    </recommendedName>
</protein>
<accession>L7VZA4</accession>
<dbReference type="SMART" id="SM00860">
    <property type="entry name" value="SMI1_KNR4"/>
    <property type="match status" value="1"/>
</dbReference>
<dbReference type="EMBL" id="JX649873">
    <property type="protein sequence ID" value="AGC71470.1"/>
    <property type="molecule type" value="Genomic_DNA"/>
</dbReference>
<proteinExistence type="predicted"/>
<reference evidence="2" key="1">
    <citation type="submission" date="2012-09" db="EMBL/GenBank/DDBJ databases">
        <title>Metagenomic Characterization of a Microbial Community in Wastewater Detects High Levels of Antibiotic Resistance.</title>
        <authorList>
            <person name="Abrams M."/>
            <person name="Caldwell A."/>
            <person name="Vandaei E."/>
            <person name="Lee W."/>
            <person name="Perrott J."/>
            <person name="Khan S.Y."/>
            <person name="Ta J."/>
            <person name="Romero D."/>
            <person name="Nguyen V."/>
            <person name="Pourmand N."/>
            <person name="Ouverney C.C."/>
        </authorList>
    </citation>
    <scope>NUCLEOTIDE SEQUENCE</scope>
</reference>